<evidence type="ECO:0000313" key="7">
    <source>
        <dbReference type="EMBL" id="KAG8197505.1"/>
    </source>
</evidence>
<comment type="caution">
    <text evidence="7">The sequence shown here is derived from an EMBL/GenBank/DDBJ whole genome shotgun (WGS) entry which is preliminary data.</text>
</comment>
<dbReference type="PANTHER" id="PTHR12894:SF27">
    <property type="entry name" value="TRANSFORMING GROWTH FACTOR-BETA RECEPTOR-ASSOCIATED PROTEIN 1"/>
    <property type="match status" value="1"/>
</dbReference>
<evidence type="ECO:0000256" key="3">
    <source>
        <dbReference type="ARBA" id="ARBA00022490"/>
    </source>
</evidence>
<keyword evidence="8" id="KW-1185">Reference proteome</keyword>
<comment type="subcellular location">
    <subcellularLocation>
        <location evidence="1">Cytoplasm</location>
    </subcellularLocation>
</comment>
<name>A0AAV6VL98_9ARAC</name>
<keyword evidence="3" id="KW-0963">Cytoplasm</keyword>
<evidence type="ECO:0000256" key="4">
    <source>
        <dbReference type="ARBA" id="ARBA00022927"/>
    </source>
</evidence>
<protein>
    <recommendedName>
        <fullName evidence="6">CNH domain-containing protein</fullName>
    </recommendedName>
</protein>
<feature type="repeat" description="CHCR" evidence="5">
    <location>
        <begin position="561"/>
        <end position="725"/>
    </location>
</feature>
<dbReference type="InterPro" id="IPR001180">
    <property type="entry name" value="CNH_dom"/>
</dbReference>
<organism evidence="7 8">
    <name type="scientific">Oedothorax gibbosus</name>
    <dbReference type="NCBI Taxonomy" id="931172"/>
    <lineage>
        <taxon>Eukaryota</taxon>
        <taxon>Metazoa</taxon>
        <taxon>Ecdysozoa</taxon>
        <taxon>Arthropoda</taxon>
        <taxon>Chelicerata</taxon>
        <taxon>Arachnida</taxon>
        <taxon>Araneae</taxon>
        <taxon>Araneomorphae</taxon>
        <taxon>Entelegynae</taxon>
        <taxon>Araneoidea</taxon>
        <taxon>Linyphiidae</taxon>
        <taxon>Erigoninae</taxon>
        <taxon>Oedothorax</taxon>
    </lineage>
</organism>
<dbReference type="PANTHER" id="PTHR12894">
    <property type="entry name" value="CNH DOMAIN CONTAINING"/>
    <property type="match status" value="1"/>
</dbReference>
<gene>
    <name evidence="7" type="ORF">JTE90_007243</name>
</gene>
<evidence type="ECO:0000256" key="2">
    <source>
        <dbReference type="ARBA" id="ARBA00022448"/>
    </source>
</evidence>
<dbReference type="PROSITE" id="PS50236">
    <property type="entry name" value="CHCR"/>
    <property type="match status" value="1"/>
</dbReference>
<dbReference type="EMBL" id="JAFNEN010000054">
    <property type="protein sequence ID" value="KAG8197505.1"/>
    <property type="molecule type" value="Genomic_DNA"/>
</dbReference>
<keyword evidence="4" id="KW-0653">Protein transport</keyword>
<dbReference type="GO" id="GO:0005737">
    <property type="term" value="C:cytoplasm"/>
    <property type="evidence" value="ECO:0007669"/>
    <property type="project" value="UniProtKB-SubCell"/>
</dbReference>
<sequence length="844" mass="96401">MNMKAFDLVPAIERVSWTEKVKTVVECLESCGKNLYIGTKESFVLHYVLEEKLFAEGTVIYDSMKQNQKYLEVKKPITLLKAISALNRILLLCDGNLIVLNMFDLEIISSMTKLKGISYFCLNENPEANNPFSVEVCIAKRKQLLICHVTDDKIIHLRDVGIPEPPLAMAMDGAFVCLAFASKYVILDTETANAQELFPYDSNTTVPLVKRITKEEFLLGGPSALGMFVTTAGISERPPLQWGDSVVSVAYSHPYIIVLSADYLTVYSILDQQAKQKVTFHGGSCLDNFDGRMYVASSDIICALLPVPWEKQVQALLGDKKVAEALELAKYSNKAGLSKDQFRNVYQRIQQQAGFIEFSLLHFDEARELFHDGQLDARELISLFPDLIPGSTSFNRINPPLHDIGNVNEMCSFKEDAIASCRKFLLCFLESIRNSMDAAGSKLETDTALLKLYAEMDYPALLTFINGPDIGCQPKEGVDVLFRYERYHALALFHLKLGENDLALGIWSKIISGEYQDSHYPGLPHFINFLCKLSDHLLLWKYVEFVLERDQILGVRIFIDRPSSEPTSERLRPDYIVEYLHRYPVALLRYLEHIVFEKKLEKEKFHTHLAVMYMDRVLQIFKLAEPEQTDLNDARKDLQNLLHSSSLYRVQLLLGKASESNLHKECAILYGKLEEHEKALKILVHQLQDHDSAEDYCLRMSTGRDKKYRHRLFYALLSVYLDNTLEDHKREELLPAAIQLLNSELAEFDVTKVLQLIPSNWSVAILDQFLTRALRSSLHHRYCCKLQSSLSRGENLQVKFSKIHIENTSIVMTEERICAVCKRSFVEPSFARHSNAKISLNFYQ</sequence>
<evidence type="ECO:0000259" key="6">
    <source>
        <dbReference type="PROSITE" id="PS50219"/>
    </source>
</evidence>
<accession>A0AAV6VL98</accession>
<dbReference type="Proteomes" id="UP000827092">
    <property type="component" value="Unassembled WGS sequence"/>
</dbReference>
<dbReference type="GO" id="GO:0006886">
    <property type="term" value="P:intracellular protein transport"/>
    <property type="evidence" value="ECO:0007669"/>
    <property type="project" value="UniProtKB-UniRule"/>
</dbReference>
<evidence type="ECO:0000256" key="5">
    <source>
        <dbReference type="PROSITE-ProRule" id="PRU01006"/>
    </source>
</evidence>
<dbReference type="InterPro" id="IPR000547">
    <property type="entry name" value="Clathrin_H-chain/VPS_repeat"/>
</dbReference>
<keyword evidence="2" id="KW-0813">Transport</keyword>
<dbReference type="Pfam" id="PF10366">
    <property type="entry name" value="Vps39_1"/>
    <property type="match status" value="1"/>
</dbReference>
<dbReference type="GO" id="GO:0034058">
    <property type="term" value="P:endosomal vesicle fusion"/>
    <property type="evidence" value="ECO:0007669"/>
    <property type="project" value="TreeGrafter"/>
</dbReference>
<reference evidence="7 8" key="1">
    <citation type="journal article" date="2022" name="Nat. Ecol. Evol.">
        <title>A masculinizing supergene underlies an exaggerated male reproductive morph in a spider.</title>
        <authorList>
            <person name="Hendrickx F."/>
            <person name="De Corte Z."/>
            <person name="Sonet G."/>
            <person name="Van Belleghem S.M."/>
            <person name="Kostlbacher S."/>
            <person name="Vangestel C."/>
        </authorList>
    </citation>
    <scope>NUCLEOTIDE SEQUENCE [LARGE SCALE GENOMIC DNA]</scope>
    <source>
        <strain evidence="7">W744_W776</strain>
    </source>
</reference>
<evidence type="ECO:0000256" key="1">
    <source>
        <dbReference type="ARBA" id="ARBA00004496"/>
    </source>
</evidence>
<dbReference type="GO" id="GO:0006914">
    <property type="term" value="P:autophagy"/>
    <property type="evidence" value="ECO:0007669"/>
    <property type="project" value="TreeGrafter"/>
</dbReference>
<dbReference type="Pfam" id="PF00780">
    <property type="entry name" value="CNH"/>
    <property type="match status" value="1"/>
</dbReference>
<dbReference type="InterPro" id="IPR019452">
    <property type="entry name" value="VPS39/TGF_beta_rcpt-assoc_1"/>
</dbReference>
<dbReference type="GO" id="GO:0016020">
    <property type="term" value="C:membrane"/>
    <property type="evidence" value="ECO:0007669"/>
    <property type="project" value="TreeGrafter"/>
</dbReference>
<dbReference type="InterPro" id="IPR032914">
    <property type="entry name" value="Vam6/VPS39/TRAP1"/>
</dbReference>
<evidence type="ECO:0000313" key="8">
    <source>
        <dbReference type="Proteomes" id="UP000827092"/>
    </source>
</evidence>
<dbReference type="AlphaFoldDB" id="A0AAV6VL98"/>
<proteinExistence type="predicted"/>
<feature type="domain" description="CNH" evidence="6">
    <location>
        <begin position="22"/>
        <end position="293"/>
    </location>
</feature>
<dbReference type="PROSITE" id="PS50219">
    <property type="entry name" value="CNH"/>
    <property type="match status" value="1"/>
</dbReference>